<dbReference type="PROSITE" id="PS00216">
    <property type="entry name" value="SUGAR_TRANSPORT_1"/>
    <property type="match status" value="1"/>
</dbReference>
<dbReference type="InParanoid" id="A0A2T3ATW4"/>
<evidence type="ECO:0000256" key="3">
    <source>
        <dbReference type="ARBA" id="ARBA00022989"/>
    </source>
</evidence>
<comment type="subcellular location">
    <subcellularLocation>
        <location evidence="1">Membrane</location>
        <topology evidence="1">Multi-pass membrane protein</topology>
    </subcellularLocation>
</comment>
<feature type="transmembrane region" description="Helical" evidence="5">
    <location>
        <begin position="419"/>
        <end position="439"/>
    </location>
</feature>
<dbReference type="Gene3D" id="1.20.1250.20">
    <property type="entry name" value="MFS general substrate transporter like domains"/>
    <property type="match status" value="1"/>
</dbReference>
<dbReference type="Proteomes" id="UP000241818">
    <property type="component" value="Unassembled WGS sequence"/>
</dbReference>
<evidence type="ECO:0000256" key="4">
    <source>
        <dbReference type="ARBA" id="ARBA00023136"/>
    </source>
</evidence>
<keyword evidence="8" id="KW-1185">Reference proteome</keyword>
<dbReference type="SUPFAM" id="SSF103473">
    <property type="entry name" value="MFS general substrate transporter"/>
    <property type="match status" value="1"/>
</dbReference>
<evidence type="ECO:0000256" key="2">
    <source>
        <dbReference type="ARBA" id="ARBA00022692"/>
    </source>
</evidence>
<dbReference type="GO" id="GO:0140115">
    <property type="term" value="P:export across plasma membrane"/>
    <property type="evidence" value="ECO:0007669"/>
    <property type="project" value="UniProtKB-ARBA"/>
</dbReference>
<feature type="transmembrane region" description="Helical" evidence="5">
    <location>
        <begin position="139"/>
        <end position="160"/>
    </location>
</feature>
<protein>
    <recommendedName>
        <fullName evidence="6">Major facilitator superfamily (MFS) profile domain-containing protein</fullName>
    </recommendedName>
</protein>
<evidence type="ECO:0000259" key="6">
    <source>
        <dbReference type="PROSITE" id="PS50850"/>
    </source>
</evidence>
<organism evidence="7 8">
    <name type="scientific">Amorphotheca resinae ATCC 22711</name>
    <dbReference type="NCBI Taxonomy" id="857342"/>
    <lineage>
        <taxon>Eukaryota</taxon>
        <taxon>Fungi</taxon>
        <taxon>Dikarya</taxon>
        <taxon>Ascomycota</taxon>
        <taxon>Pezizomycotina</taxon>
        <taxon>Leotiomycetes</taxon>
        <taxon>Helotiales</taxon>
        <taxon>Amorphothecaceae</taxon>
        <taxon>Amorphotheca</taxon>
    </lineage>
</organism>
<dbReference type="InterPro" id="IPR005829">
    <property type="entry name" value="Sugar_transporter_CS"/>
</dbReference>
<dbReference type="Pfam" id="PF07690">
    <property type="entry name" value="MFS_1"/>
    <property type="match status" value="1"/>
</dbReference>
<dbReference type="GO" id="GO:0022857">
    <property type="term" value="F:transmembrane transporter activity"/>
    <property type="evidence" value="ECO:0007669"/>
    <property type="project" value="InterPro"/>
</dbReference>
<dbReference type="CDD" id="cd17323">
    <property type="entry name" value="MFS_Tpo1_MDR_like"/>
    <property type="match status" value="1"/>
</dbReference>
<dbReference type="PANTHER" id="PTHR23502:SF33">
    <property type="entry name" value="MAJOR FACILITATOR SUPERFAMILY (MFS) PROFILE DOMAIN-CONTAINING PROTEIN-RELATED"/>
    <property type="match status" value="1"/>
</dbReference>
<name>A0A2T3ATW4_AMORE</name>
<dbReference type="PROSITE" id="PS50850">
    <property type="entry name" value="MFS"/>
    <property type="match status" value="1"/>
</dbReference>
<dbReference type="EMBL" id="KZ679016">
    <property type="protein sequence ID" value="PSS10927.1"/>
    <property type="molecule type" value="Genomic_DNA"/>
</dbReference>
<feature type="transmembrane region" description="Helical" evidence="5">
    <location>
        <begin position="80"/>
        <end position="99"/>
    </location>
</feature>
<sequence>MPLNFPSRRKWLLLGLISSITLISPLASSMFAPGVSFMDVDLHNTNTTISALTVSIFVLGYVVGPLFLSPLSEIYGRRPVLFVANALFCVWQIGCALAPNISALIVFRFFAGIGGSGCLTIGGGVIADLFRREQRGMATAIYGAGPLLGPVIGPICGGFIAERAGWRWVFWVLLIAATLTTAGVEMLNRETNPRVLIRRKTEALRASLNRPELISAYDTAGGEQSKVTILRSGLLRPLKMLFRSPIVFLLALYMSVVYGLLYLLFTTITGVFQGSYGWHPEICGLAYIGVGLGFFLGLATVAKISDATVIRMTKANNGVFEPEMRLPACVIFAMFIPITFFWYGWAAEYHVHWIVPILGLMPFGFGMIGIFMPIQTYLIDSFPDFAASALAALTASRSLFGALLPLAAPSMYSKLGLGWGNSVLGFIALGLIPVPALMFKFGDEERRSINVNWVL</sequence>
<feature type="transmembrane region" description="Helical" evidence="5">
    <location>
        <begin position="105"/>
        <end position="127"/>
    </location>
</feature>
<feature type="transmembrane region" description="Helical" evidence="5">
    <location>
        <begin position="351"/>
        <end position="373"/>
    </location>
</feature>
<dbReference type="AlphaFoldDB" id="A0A2T3ATW4"/>
<reference evidence="7 8" key="1">
    <citation type="journal article" date="2018" name="New Phytol.">
        <title>Comparative genomics and transcriptomics depict ericoid mycorrhizal fungi as versatile saprotrophs and plant mutualists.</title>
        <authorList>
            <person name="Martino E."/>
            <person name="Morin E."/>
            <person name="Grelet G.A."/>
            <person name="Kuo A."/>
            <person name="Kohler A."/>
            <person name="Daghino S."/>
            <person name="Barry K.W."/>
            <person name="Cichocki N."/>
            <person name="Clum A."/>
            <person name="Dockter R.B."/>
            <person name="Hainaut M."/>
            <person name="Kuo R.C."/>
            <person name="LaButti K."/>
            <person name="Lindahl B.D."/>
            <person name="Lindquist E.A."/>
            <person name="Lipzen A."/>
            <person name="Khouja H.R."/>
            <person name="Magnuson J."/>
            <person name="Murat C."/>
            <person name="Ohm R.A."/>
            <person name="Singer S.W."/>
            <person name="Spatafora J.W."/>
            <person name="Wang M."/>
            <person name="Veneault-Fourrey C."/>
            <person name="Henrissat B."/>
            <person name="Grigoriev I.V."/>
            <person name="Martin F.M."/>
            <person name="Perotto S."/>
        </authorList>
    </citation>
    <scope>NUCLEOTIDE SEQUENCE [LARGE SCALE GENOMIC DNA]</scope>
    <source>
        <strain evidence="7 8">ATCC 22711</strain>
    </source>
</reference>
<feature type="transmembrane region" description="Helical" evidence="5">
    <location>
        <begin position="166"/>
        <end position="188"/>
    </location>
</feature>
<feature type="transmembrane region" description="Helical" evidence="5">
    <location>
        <begin position="246"/>
        <end position="265"/>
    </location>
</feature>
<dbReference type="STRING" id="857342.A0A2T3ATW4"/>
<dbReference type="OrthoDB" id="5296287at2759"/>
<dbReference type="InterPro" id="IPR011701">
    <property type="entry name" value="MFS"/>
</dbReference>
<dbReference type="RefSeq" id="XP_024718106.1">
    <property type="nucleotide sequence ID" value="XM_024868381.1"/>
</dbReference>
<dbReference type="PANTHER" id="PTHR23502">
    <property type="entry name" value="MAJOR FACILITATOR SUPERFAMILY"/>
    <property type="match status" value="1"/>
</dbReference>
<evidence type="ECO:0000256" key="1">
    <source>
        <dbReference type="ARBA" id="ARBA00004141"/>
    </source>
</evidence>
<dbReference type="GeneID" id="36576462"/>
<feature type="transmembrane region" description="Helical" evidence="5">
    <location>
        <begin position="385"/>
        <end position="407"/>
    </location>
</feature>
<evidence type="ECO:0000313" key="8">
    <source>
        <dbReference type="Proteomes" id="UP000241818"/>
    </source>
</evidence>
<keyword evidence="3 5" id="KW-1133">Transmembrane helix</keyword>
<dbReference type="GO" id="GO:0016020">
    <property type="term" value="C:membrane"/>
    <property type="evidence" value="ECO:0007669"/>
    <property type="project" value="UniProtKB-SubCell"/>
</dbReference>
<keyword evidence="4 5" id="KW-0472">Membrane</keyword>
<dbReference type="GO" id="GO:0042908">
    <property type="term" value="P:xenobiotic transport"/>
    <property type="evidence" value="ECO:0007669"/>
    <property type="project" value="UniProtKB-ARBA"/>
</dbReference>
<gene>
    <name evidence="7" type="ORF">M430DRAFT_53465</name>
</gene>
<evidence type="ECO:0000313" key="7">
    <source>
        <dbReference type="EMBL" id="PSS10927.1"/>
    </source>
</evidence>
<dbReference type="FunFam" id="1.20.1250.20:FF:000460">
    <property type="entry name" value="MFS multidrug transporter, putative"/>
    <property type="match status" value="1"/>
</dbReference>
<proteinExistence type="predicted"/>
<dbReference type="InterPro" id="IPR020846">
    <property type="entry name" value="MFS_dom"/>
</dbReference>
<feature type="transmembrane region" description="Helical" evidence="5">
    <location>
        <begin position="326"/>
        <end position="345"/>
    </location>
</feature>
<feature type="transmembrane region" description="Helical" evidence="5">
    <location>
        <begin position="285"/>
        <end position="305"/>
    </location>
</feature>
<keyword evidence="2 5" id="KW-0812">Transmembrane</keyword>
<feature type="domain" description="Major facilitator superfamily (MFS) profile" evidence="6">
    <location>
        <begin position="13"/>
        <end position="448"/>
    </location>
</feature>
<evidence type="ECO:0000256" key="5">
    <source>
        <dbReference type="SAM" id="Phobius"/>
    </source>
</evidence>
<dbReference type="InterPro" id="IPR036259">
    <property type="entry name" value="MFS_trans_sf"/>
</dbReference>
<feature type="transmembrane region" description="Helical" evidence="5">
    <location>
        <begin position="47"/>
        <end position="68"/>
    </location>
</feature>
<accession>A0A2T3ATW4</accession>